<feature type="transmembrane region" description="Helical" evidence="2">
    <location>
        <begin position="767"/>
        <end position="786"/>
    </location>
</feature>
<feature type="transmembrane region" description="Helical" evidence="2">
    <location>
        <begin position="6"/>
        <end position="29"/>
    </location>
</feature>
<feature type="region of interest" description="Disordered" evidence="1">
    <location>
        <begin position="49"/>
        <end position="74"/>
    </location>
</feature>
<feature type="transmembrane region" description="Helical" evidence="2">
    <location>
        <begin position="597"/>
        <end position="624"/>
    </location>
</feature>
<dbReference type="Pfam" id="PF10101">
    <property type="entry name" value="DUF2339"/>
    <property type="match status" value="1"/>
</dbReference>
<feature type="transmembrane region" description="Helical" evidence="2">
    <location>
        <begin position="670"/>
        <end position="689"/>
    </location>
</feature>
<accession>A0A1M5MIN8</accession>
<feature type="compositionally biased region" description="Low complexity" evidence="1">
    <location>
        <begin position="51"/>
        <end position="74"/>
    </location>
</feature>
<feature type="transmembrane region" description="Helical" evidence="2">
    <location>
        <begin position="573"/>
        <end position="591"/>
    </location>
</feature>
<dbReference type="STRING" id="996342.SAMN05443551_0520"/>
<keyword evidence="2" id="KW-0472">Membrane</keyword>
<keyword evidence="4" id="KW-1185">Reference proteome</keyword>
<evidence type="ECO:0000256" key="2">
    <source>
        <dbReference type="SAM" id="Phobius"/>
    </source>
</evidence>
<evidence type="ECO:0000256" key="1">
    <source>
        <dbReference type="SAM" id="MobiDB-lite"/>
    </source>
</evidence>
<feature type="transmembrane region" description="Helical" evidence="2">
    <location>
        <begin position="440"/>
        <end position="456"/>
    </location>
</feature>
<dbReference type="RefSeq" id="WP_072775949.1">
    <property type="nucleotide sequence ID" value="NZ_FQXC01000001.1"/>
</dbReference>
<sequence>MFEDGVIALLGLLALFYLLGLPIMVVLLFGRTRELERKIGELGRAAVGQSTAETGGAREPAEAPAAPTEPETAPVEAAGPWEVHQPTEPKVAPEPPKTPGYVDRLFTFLQENWVYAISAVSLALAGVFLVQYGVENGLLPPAARVAAALLFGVALIAAGEWVRRRSGDEGETPTINLPSVFSGAGIVSLFGGTLAARVLYDLIGPGLAFAGFGAITLVALVLGWFYGPMLAAIGLIGGFAAPFILGGSSDTPEVLLLYFGLLALLGLGIDTVRRWAWVSVLTVVLAFAAGVLIWMADDPIAPWLTIYATALALFATLIPARSAWPDHGGRTILYSAFGRRKPGHPIFPVLLSAGTLAATTGVILFATMSAHRDFWLSFALLSALAAIFTIWSKKATGLQDLPLIPAIGALCLVGVFETNGSTLRAFRADRLPEAALPTDTFWLLGVAAAVTLVFAWRSGQSRLFRPLWAAAAVVFLPAMGLVLDFTWRPADVIGAYPWALQAIAVAAVMVFLAERFARADGPDRTRVSLATMSALATVAFTFSVLFTEHALTIAFVAVVLSAAALDRLFKLPLMEWFVLAGVAALSYRLVFDPGIPWLLLGSAFAPLFAQATATAACIAAFFLLRGMQRLKAQTALESAAWAFAGIFACTALAFAIDAVSPTVRMIDEHWGLGIYASVWIMLAAVQMWRLQAVPQFRWIRIGLAAVFCLTAIFALAALLIEENPFISPARVLGPPVLNTLIPAFLLPAVLIGLAAWRLGALPRTLRLGLGALALALASFWLFLTIRHVWQGAEGMRITRGYSQPELYTYTLTLLIVGGALFYQSLARHSDLLRRAGLAVIALAIAKVFLIDISGLTGLIRVFSLLALGLMLAGMAWIDRWARQRAGA</sequence>
<dbReference type="OrthoDB" id="5422830at2"/>
<feature type="transmembrane region" description="Helical" evidence="2">
    <location>
        <begin position="525"/>
        <end position="544"/>
    </location>
</feature>
<feature type="transmembrane region" description="Helical" evidence="2">
    <location>
        <begin position="806"/>
        <end position="823"/>
    </location>
</feature>
<feature type="transmembrane region" description="Helical" evidence="2">
    <location>
        <begin position="174"/>
        <end position="196"/>
    </location>
</feature>
<dbReference type="InterPro" id="IPR019286">
    <property type="entry name" value="DUF2339_TM"/>
</dbReference>
<dbReference type="EMBL" id="FQXC01000001">
    <property type="protein sequence ID" value="SHG76779.1"/>
    <property type="molecule type" value="Genomic_DNA"/>
</dbReference>
<dbReference type="PIRSF" id="PIRSF035905">
    <property type="entry name" value="UCP035905_mp"/>
    <property type="match status" value="1"/>
</dbReference>
<feature type="transmembrane region" description="Helical" evidence="2">
    <location>
        <begin position="636"/>
        <end position="658"/>
    </location>
</feature>
<evidence type="ECO:0000313" key="4">
    <source>
        <dbReference type="Proteomes" id="UP000184221"/>
    </source>
</evidence>
<feature type="transmembrane region" description="Helical" evidence="2">
    <location>
        <begin position="302"/>
        <end position="324"/>
    </location>
</feature>
<feature type="transmembrane region" description="Helical" evidence="2">
    <location>
        <begin position="202"/>
        <end position="222"/>
    </location>
</feature>
<dbReference type="PANTHER" id="PTHR38434">
    <property type="entry name" value="BLL2549 PROTEIN"/>
    <property type="match status" value="1"/>
</dbReference>
<evidence type="ECO:0000313" key="3">
    <source>
        <dbReference type="EMBL" id="SHG76779.1"/>
    </source>
</evidence>
<keyword evidence="2" id="KW-0812">Transmembrane</keyword>
<proteinExistence type="predicted"/>
<dbReference type="InterPro" id="IPR014600">
    <property type="entry name" value="UCP035905_mem"/>
</dbReference>
<feature type="transmembrane region" description="Helical" evidence="2">
    <location>
        <begin position="463"/>
        <end position="483"/>
    </location>
</feature>
<gene>
    <name evidence="3" type="ORF">SAMN05443551_0520</name>
</gene>
<feature type="transmembrane region" description="Helical" evidence="2">
    <location>
        <begin position="145"/>
        <end position="162"/>
    </location>
</feature>
<feature type="transmembrane region" description="Helical" evidence="2">
    <location>
        <begin position="345"/>
        <end position="368"/>
    </location>
</feature>
<dbReference type="Proteomes" id="UP000184221">
    <property type="component" value="Unassembled WGS sequence"/>
</dbReference>
<feature type="transmembrane region" description="Helical" evidence="2">
    <location>
        <begin position="495"/>
        <end position="513"/>
    </location>
</feature>
<feature type="transmembrane region" description="Helical" evidence="2">
    <location>
        <begin position="229"/>
        <end position="248"/>
    </location>
</feature>
<feature type="transmembrane region" description="Helical" evidence="2">
    <location>
        <begin position="740"/>
        <end position="760"/>
    </location>
</feature>
<feature type="transmembrane region" description="Helical" evidence="2">
    <location>
        <begin position="113"/>
        <end position="133"/>
    </location>
</feature>
<protein>
    <submittedName>
        <fullName evidence="3">Uncharacterized membrane protein</fullName>
    </submittedName>
</protein>
<feature type="transmembrane region" description="Helical" evidence="2">
    <location>
        <begin position="858"/>
        <end position="877"/>
    </location>
</feature>
<feature type="transmembrane region" description="Helical" evidence="2">
    <location>
        <begin position="374"/>
        <end position="391"/>
    </location>
</feature>
<name>A0A1M5MIN8_9RHOB</name>
<feature type="transmembrane region" description="Helical" evidence="2">
    <location>
        <begin position="276"/>
        <end position="296"/>
    </location>
</feature>
<dbReference type="PANTHER" id="PTHR38434:SF1">
    <property type="entry name" value="BLL2549 PROTEIN"/>
    <property type="match status" value="1"/>
</dbReference>
<feature type="transmembrane region" description="Helical" evidence="2">
    <location>
        <begin position="254"/>
        <end position="269"/>
    </location>
</feature>
<organism evidence="3 4">
    <name type="scientific">Marivita hallyeonensis</name>
    <dbReference type="NCBI Taxonomy" id="996342"/>
    <lineage>
        <taxon>Bacteria</taxon>
        <taxon>Pseudomonadati</taxon>
        <taxon>Pseudomonadota</taxon>
        <taxon>Alphaproteobacteria</taxon>
        <taxon>Rhodobacterales</taxon>
        <taxon>Roseobacteraceae</taxon>
        <taxon>Marivita</taxon>
    </lineage>
</organism>
<feature type="transmembrane region" description="Helical" evidence="2">
    <location>
        <begin position="550"/>
        <end position="566"/>
    </location>
</feature>
<feature type="transmembrane region" description="Helical" evidence="2">
    <location>
        <begin position="835"/>
        <end position="852"/>
    </location>
</feature>
<reference evidence="3 4" key="1">
    <citation type="submission" date="2016-11" db="EMBL/GenBank/DDBJ databases">
        <authorList>
            <person name="Jaros S."/>
            <person name="Januszkiewicz K."/>
            <person name="Wedrychowicz H."/>
        </authorList>
    </citation>
    <scope>NUCLEOTIDE SEQUENCE [LARGE SCALE GENOMIC DNA]</scope>
    <source>
        <strain evidence="3 4">DSM 29431</strain>
    </source>
</reference>
<keyword evidence="2" id="KW-1133">Transmembrane helix</keyword>
<feature type="transmembrane region" description="Helical" evidence="2">
    <location>
        <begin position="701"/>
        <end position="720"/>
    </location>
</feature>
<dbReference type="AlphaFoldDB" id="A0A1M5MIN8"/>